<sequence length="878" mass="99230">MNLQLNIIPDLQLLKQGIRVSCREWTQTIKQQPHQIIAKPPSSLTTTSPINNIFLTITIRRRTIVQNTRSNTKNKYTTIEINNDLSEGDGRRASSFLADAMRRFEPTVNVSNTNGTKRLSTGHDESDFEVNTSAGIHVQRVQQEVNLSFIRLFYQFYTVVCNALEYTGIDEITKPDTNANTNEQQNNLQDNSTILTPENGIQTLVLRSLDPNILHLDNNELDNSERQLSEIKPIQSLITTRKQQRSGSQPPNEHVLQQKNPTRHMAINVTNKILLFSSFGNVNLSQRLRALYSATNNQNTRAYDGSLILQIGSTSLSLKETLSTSTDNLPSTNIPTVHPSSSSTTSSNRQISVLDIIVGKSQALTFLHHVVSQDVHDLVNRAGRLITSYVQEFPFDDTQQTSSIPTTTNTDNEFVNTSLNDTIEEPTTPIPLEQTITRKLLSTHRKDTINRTINPRSLRTQQNIYTSSKRPILEVHVTTQCQRMTFSTTPLSTLKVQYKIGIVEGVANIDGMKSPLFAIQVGLAALLVSWNIYPPTIVSHSAGDQAAAFVADRLSLEETVRMLAISMGKEEVENKLLKSIEHLACIAVVNSRRRVTISGDKKTIDEIQQILSISYPNVFETCVPTNVFLKISPHPVLVKSTRECYELTNQQQSSPLILLTLKRKENEQTSATWKSLININLPQHAFLKDHKIQGAILFPAVASLELATAACHQLLSSKEDDQQQPTIIFENVNFFKALILNEHELMEVFRQIIMPMREWYIIFCNQDNRNKYSLNEFTLHAQVLLPGIETTFLPVRIQKFIYSNKTKIKINQSTNIEVRGKYHDNICGTSQEEIYNLDLWIFPMDNKIEEPIFTSEGAVIQQCSTCIIWSMVYGKNNL</sequence>
<dbReference type="EMBL" id="CAJNOI010000250">
    <property type="protein sequence ID" value="CAF1209682.1"/>
    <property type="molecule type" value="Genomic_DNA"/>
</dbReference>
<comment type="caution">
    <text evidence="6">The sequence shown here is derived from an EMBL/GenBank/DDBJ whole genome shotgun (WGS) entry which is preliminary data.</text>
</comment>
<dbReference type="Pfam" id="PF00698">
    <property type="entry name" value="Acyl_transf_1"/>
    <property type="match status" value="1"/>
</dbReference>
<dbReference type="SMART" id="SM00827">
    <property type="entry name" value="PKS_AT"/>
    <property type="match status" value="1"/>
</dbReference>
<feature type="region of interest" description="N-terminal hotdog fold" evidence="3">
    <location>
        <begin position="655"/>
        <end position="792"/>
    </location>
</feature>
<dbReference type="Proteomes" id="UP000663832">
    <property type="component" value="Unassembled WGS sequence"/>
</dbReference>
<dbReference type="Gene3D" id="3.10.129.10">
    <property type="entry name" value="Hotdog Thioesterase"/>
    <property type="match status" value="1"/>
</dbReference>
<dbReference type="PANTHER" id="PTHR43775">
    <property type="entry name" value="FATTY ACID SYNTHASE"/>
    <property type="match status" value="1"/>
</dbReference>
<feature type="region of interest" description="C-terminal hotdog fold" evidence="3">
    <location>
        <begin position="826"/>
        <end position="878"/>
    </location>
</feature>
<dbReference type="EMBL" id="CAJNOM010000449">
    <property type="protein sequence ID" value="CAF1444485.1"/>
    <property type="molecule type" value="Genomic_DNA"/>
</dbReference>
<dbReference type="InterPro" id="IPR014043">
    <property type="entry name" value="Acyl_transferase_dom"/>
</dbReference>
<dbReference type="GO" id="GO:0004312">
    <property type="term" value="F:fatty acid synthase activity"/>
    <property type="evidence" value="ECO:0007669"/>
    <property type="project" value="TreeGrafter"/>
</dbReference>
<evidence type="ECO:0000313" key="6">
    <source>
        <dbReference type="EMBL" id="CAF1209682.1"/>
    </source>
</evidence>
<feature type="domain" description="PKS/mFAS DH" evidence="5">
    <location>
        <begin position="655"/>
        <end position="878"/>
    </location>
</feature>
<dbReference type="Gene3D" id="3.40.366.10">
    <property type="entry name" value="Malonyl-Coenzyme A Acyl Carrier Protein, domain 2"/>
    <property type="match status" value="2"/>
</dbReference>
<dbReference type="GO" id="GO:0006633">
    <property type="term" value="P:fatty acid biosynthetic process"/>
    <property type="evidence" value="ECO:0007669"/>
    <property type="project" value="TreeGrafter"/>
</dbReference>
<dbReference type="InterPro" id="IPR050091">
    <property type="entry name" value="PKS_NRPS_Biosynth_Enz"/>
</dbReference>
<name>A0A814X0N1_9BILA</name>
<keyword evidence="2" id="KW-0597">Phosphoprotein</keyword>
<evidence type="ECO:0000259" key="5">
    <source>
        <dbReference type="PROSITE" id="PS52019"/>
    </source>
</evidence>
<comment type="caution">
    <text evidence="3">Lacks conserved residue(s) required for the propagation of feature annotation.</text>
</comment>
<evidence type="ECO:0000313" key="9">
    <source>
        <dbReference type="Proteomes" id="UP000663877"/>
    </source>
</evidence>
<dbReference type="Pfam" id="PF21089">
    <property type="entry name" value="PKS_DH_N"/>
    <property type="match status" value="1"/>
</dbReference>
<dbReference type="InterPro" id="IPR016035">
    <property type="entry name" value="Acyl_Trfase/lysoPLipase"/>
</dbReference>
<evidence type="ECO:0000313" key="7">
    <source>
        <dbReference type="EMBL" id="CAF1444485.1"/>
    </source>
</evidence>
<organism evidence="6 9">
    <name type="scientific">Adineta steineri</name>
    <dbReference type="NCBI Taxonomy" id="433720"/>
    <lineage>
        <taxon>Eukaryota</taxon>
        <taxon>Metazoa</taxon>
        <taxon>Spiralia</taxon>
        <taxon>Gnathifera</taxon>
        <taxon>Rotifera</taxon>
        <taxon>Eurotatoria</taxon>
        <taxon>Bdelloidea</taxon>
        <taxon>Adinetida</taxon>
        <taxon>Adinetidae</taxon>
        <taxon>Adineta</taxon>
    </lineage>
</organism>
<evidence type="ECO:0000256" key="3">
    <source>
        <dbReference type="PROSITE-ProRule" id="PRU01363"/>
    </source>
</evidence>
<evidence type="ECO:0000313" key="8">
    <source>
        <dbReference type="Proteomes" id="UP000663832"/>
    </source>
</evidence>
<evidence type="ECO:0000256" key="4">
    <source>
        <dbReference type="SAM" id="MobiDB-lite"/>
    </source>
</evidence>
<keyword evidence="1" id="KW-0596">Phosphopantetheine</keyword>
<dbReference type="PROSITE" id="PS52019">
    <property type="entry name" value="PKS_MFAS_DH"/>
    <property type="match status" value="1"/>
</dbReference>
<feature type="region of interest" description="Disordered" evidence="4">
    <location>
        <begin position="323"/>
        <end position="346"/>
    </location>
</feature>
<dbReference type="PANTHER" id="PTHR43775:SF37">
    <property type="entry name" value="SI:DKEY-61P9.11"/>
    <property type="match status" value="1"/>
</dbReference>
<dbReference type="InterPro" id="IPR049900">
    <property type="entry name" value="PKS_mFAS_DH"/>
</dbReference>
<dbReference type="OrthoDB" id="329835at2759"/>
<dbReference type="Proteomes" id="UP000663877">
    <property type="component" value="Unassembled WGS sequence"/>
</dbReference>
<dbReference type="InterPro" id="IPR049552">
    <property type="entry name" value="PKS_DH_N"/>
</dbReference>
<accession>A0A814X0N1</accession>
<dbReference type="SUPFAM" id="SSF52151">
    <property type="entry name" value="FabD/lysophospholipase-like"/>
    <property type="match status" value="1"/>
</dbReference>
<protein>
    <recommendedName>
        <fullName evidence="5">PKS/mFAS DH domain-containing protein</fullName>
    </recommendedName>
</protein>
<gene>
    <name evidence="6" type="ORF">BJG266_LOCUS27369</name>
    <name evidence="7" type="ORF">QVE165_LOCUS39863</name>
</gene>
<proteinExistence type="predicted"/>
<dbReference type="AlphaFoldDB" id="A0A814X0N1"/>
<keyword evidence="8" id="KW-1185">Reference proteome</keyword>
<dbReference type="InterPro" id="IPR001227">
    <property type="entry name" value="Ac_transferase_dom_sf"/>
</dbReference>
<evidence type="ECO:0000256" key="1">
    <source>
        <dbReference type="ARBA" id="ARBA00022450"/>
    </source>
</evidence>
<feature type="compositionally biased region" description="Polar residues" evidence="4">
    <location>
        <begin position="327"/>
        <end position="339"/>
    </location>
</feature>
<evidence type="ECO:0000256" key="2">
    <source>
        <dbReference type="ARBA" id="ARBA00022553"/>
    </source>
</evidence>
<reference evidence="6" key="1">
    <citation type="submission" date="2021-02" db="EMBL/GenBank/DDBJ databases">
        <authorList>
            <person name="Nowell W R."/>
        </authorList>
    </citation>
    <scope>NUCLEOTIDE SEQUENCE</scope>
</reference>